<keyword evidence="3" id="KW-0031">Aminopeptidase</keyword>
<protein>
    <submittedName>
        <fullName evidence="3">Endoplasmic reticulum aminopeptidase 2</fullName>
    </submittedName>
</protein>
<keyword evidence="3" id="KW-0645">Protease</keyword>
<keyword evidence="4" id="KW-1185">Reference proteome</keyword>
<organism evidence="3 4">
    <name type="scientific">Papilio machaon</name>
    <name type="common">Old World swallowtail butterfly</name>
    <dbReference type="NCBI Taxonomy" id="76193"/>
    <lineage>
        <taxon>Eukaryota</taxon>
        <taxon>Metazoa</taxon>
        <taxon>Ecdysozoa</taxon>
        <taxon>Arthropoda</taxon>
        <taxon>Hexapoda</taxon>
        <taxon>Insecta</taxon>
        <taxon>Pterygota</taxon>
        <taxon>Neoptera</taxon>
        <taxon>Endopterygota</taxon>
        <taxon>Lepidoptera</taxon>
        <taxon>Glossata</taxon>
        <taxon>Ditrysia</taxon>
        <taxon>Papilionoidea</taxon>
        <taxon>Papilionidae</taxon>
        <taxon>Papilioninae</taxon>
        <taxon>Papilio</taxon>
    </lineage>
</organism>
<keyword evidence="2" id="KW-0472">Membrane</keyword>
<evidence type="ECO:0000256" key="2">
    <source>
        <dbReference type="SAM" id="Phobius"/>
    </source>
</evidence>
<sequence>MDGIQMEPIGKYKADRNGSAKDTDKAREARELEAPVAVCSQRKALCLTALVFTAIFATALLVVYASPQPDCPCAGGSPLIPGQAPTEPETSVSSANNDYKDRIASNGAVFPWRGARLPTFMVPMHYSLWLHPNLTTGELRELRCSDHHCPKSDQASVNTPLIALSQTRSQSTRPSLP</sequence>
<evidence type="ECO:0000313" key="4">
    <source>
        <dbReference type="Proteomes" id="UP000053240"/>
    </source>
</evidence>
<feature type="region of interest" description="Disordered" evidence="1">
    <location>
        <begin position="1"/>
        <end position="27"/>
    </location>
</feature>
<dbReference type="Proteomes" id="UP000053240">
    <property type="component" value="Unassembled WGS sequence"/>
</dbReference>
<evidence type="ECO:0000256" key="1">
    <source>
        <dbReference type="SAM" id="MobiDB-lite"/>
    </source>
</evidence>
<evidence type="ECO:0000313" key="3">
    <source>
        <dbReference type="EMBL" id="KPJ20147.1"/>
    </source>
</evidence>
<dbReference type="AlphaFoldDB" id="A0A0N0PEY7"/>
<accession>A0A0N0PEY7</accession>
<keyword evidence="2" id="KW-1133">Transmembrane helix</keyword>
<dbReference type="EMBL" id="KQ459757">
    <property type="protein sequence ID" value="KPJ20147.1"/>
    <property type="molecule type" value="Genomic_DNA"/>
</dbReference>
<dbReference type="InParanoid" id="A0A0N0PEY7"/>
<feature type="transmembrane region" description="Helical" evidence="2">
    <location>
        <begin position="44"/>
        <end position="65"/>
    </location>
</feature>
<keyword evidence="2" id="KW-0812">Transmembrane</keyword>
<proteinExistence type="predicted"/>
<name>A0A0N0PEY7_PAPMA</name>
<reference evidence="3 4" key="1">
    <citation type="journal article" date="2015" name="Nat. Commun.">
        <title>Outbred genome sequencing and CRISPR/Cas9 gene editing in butterflies.</title>
        <authorList>
            <person name="Li X."/>
            <person name="Fan D."/>
            <person name="Zhang W."/>
            <person name="Liu G."/>
            <person name="Zhang L."/>
            <person name="Zhao L."/>
            <person name="Fang X."/>
            <person name="Chen L."/>
            <person name="Dong Y."/>
            <person name="Chen Y."/>
            <person name="Ding Y."/>
            <person name="Zhao R."/>
            <person name="Feng M."/>
            <person name="Zhu Y."/>
            <person name="Feng Y."/>
            <person name="Jiang X."/>
            <person name="Zhu D."/>
            <person name="Xiang H."/>
            <person name="Feng X."/>
            <person name="Li S."/>
            <person name="Wang J."/>
            <person name="Zhang G."/>
            <person name="Kronforst M.R."/>
            <person name="Wang W."/>
        </authorList>
    </citation>
    <scope>NUCLEOTIDE SEQUENCE [LARGE SCALE GENOMIC DNA]</scope>
    <source>
        <strain evidence="3">Ya'a_city_454_Pm</strain>
        <tissue evidence="3">Whole body</tissue>
    </source>
</reference>
<dbReference type="GO" id="GO:0004177">
    <property type="term" value="F:aminopeptidase activity"/>
    <property type="evidence" value="ECO:0007669"/>
    <property type="project" value="UniProtKB-KW"/>
</dbReference>
<keyword evidence="3" id="KW-0378">Hydrolase</keyword>
<gene>
    <name evidence="3" type="ORF">RR48_01466</name>
</gene>
<feature type="compositionally biased region" description="Basic and acidic residues" evidence="1">
    <location>
        <begin position="10"/>
        <end position="27"/>
    </location>
</feature>